<protein>
    <submittedName>
        <fullName evidence="2">Uncharacterized protein</fullName>
    </submittedName>
</protein>
<keyword evidence="3" id="KW-1185">Reference proteome</keyword>
<organism evidence="2 3">
    <name type="scientific">Lasiosphaeria ovina</name>
    <dbReference type="NCBI Taxonomy" id="92902"/>
    <lineage>
        <taxon>Eukaryota</taxon>
        <taxon>Fungi</taxon>
        <taxon>Dikarya</taxon>
        <taxon>Ascomycota</taxon>
        <taxon>Pezizomycotina</taxon>
        <taxon>Sordariomycetes</taxon>
        <taxon>Sordariomycetidae</taxon>
        <taxon>Sordariales</taxon>
        <taxon>Lasiosphaeriaceae</taxon>
        <taxon>Lasiosphaeria</taxon>
    </lineage>
</organism>
<keyword evidence="1" id="KW-0472">Membrane</keyword>
<dbReference type="Proteomes" id="UP001287356">
    <property type="component" value="Unassembled WGS sequence"/>
</dbReference>
<dbReference type="EMBL" id="JAULSN010000003">
    <property type="protein sequence ID" value="KAK3377356.1"/>
    <property type="molecule type" value="Genomic_DNA"/>
</dbReference>
<reference evidence="2" key="1">
    <citation type="journal article" date="2023" name="Mol. Phylogenet. Evol.">
        <title>Genome-scale phylogeny and comparative genomics of the fungal order Sordariales.</title>
        <authorList>
            <person name="Hensen N."/>
            <person name="Bonometti L."/>
            <person name="Westerberg I."/>
            <person name="Brannstrom I.O."/>
            <person name="Guillou S."/>
            <person name="Cros-Aarteil S."/>
            <person name="Calhoun S."/>
            <person name="Haridas S."/>
            <person name="Kuo A."/>
            <person name="Mondo S."/>
            <person name="Pangilinan J."/>
            <person name="Riley R."/>
            <person name="LaButti K."/>
            <person name="Andreopoulos B."/>
            <person name="Lipzen A."/>
            <person name="Chen C."/>
            <person name="Yan M."/>
            <person name="Daum C."/>
            <person name="Ng V."/>
            <person name="Clum A."/>
            <person name="Steindorff A."/>
            <person name="Ohm R.A."/>
            <person name="Martin F."/>
            <person name="Silar P."/>
            <person name="Natvig D.O."/>
            <person name="Lalanne C."/>
            <person name="Gautier V."/>
            <person name="Ament-Velasquez S.L."/>
            <person name="Kruys A."/>
            <person name="Hutchinson M.I."/>
            <person name="Powell A.J."/>
            <person name="Barry K."/>
            <person name="Miller A.N."/>
            <person name="Grigoriev I.V."/>
            <person name="Debuchy R."/>
            <person name="Gladieux P."/>
            <person name="Hiltunen Thoren M."/>
            <person name="Johannesson H."/>
        </authorList>
    </citation>
    <scope>NUCLEOTIDE SEQUENCE</scope>
    <source>
        <strain evidence="2">CBS 958.72</strain>
    </source>
</reference>
<proteinExistence type="predicted"/>
<dbReference type="AlphaFoldDB" id="A0AAE0KJW3"/>
<sequence>MEIRLSVLIKQLLYTPHYGKLSEVEPQDRLGQNVNSARRWTRIASIVNAVLEESMAGFTAPLQQLIASLPANRPEFASDAACRSLLDDLCGASARAACHFLLAVVKSIAVDSLDVQIEAVTKDVTGVLETFRSLQTGRRTDNNHLLQLLILDDALLTQQRLPHMWAASHSPIISVSGWYDEENGVWLLLCAIEGDLAGLMHDAADSPSADRDCLSAISAVLKAGVSVFAQPPKKAFQVQFPGVSVLNGFLSTAFNEDRHVNALAEQKEFWAICTNASFWSVRRFLSEAWDYFEEEKFWANTWMKRGNANNWRALLENRPTIVTKGRLALIQHIHNAFHALVSHYIDLPGVKASCGACAFYIMVALYNFCTRVTWRRAR</sequence>
<gene>
    <name evidence="2" type="ORF">B0T24DRAFT_592965</name>
</gene>
<feature type="transmembrane region" description="Helical" evidence="1">
    <location>
        <begin position="350"/>
        <end position="369"/>
    </location>
</feature>
<evidence type="ECO:0000256" key="1">
    <source>
        <dbReference type="SAM" id="Phobius"/>
    </source>
</evidence>
<keyword evidence="1" id="KW-1133">Transmembrane helix</keyword>
<reference evidence="2" key="2">
    <citation type="submission" date="2023-06" db="EMBL/GenBank/DDBJ databases">
        <authorList>
            <consortium name="Lawrence Berkeley National Laboratory"/>
            <person name="Haridas S."/>
            <person name="Hensen N."/>
            <person name="Bonometti L."/>
            <person name="Westerberg I."/>
            <person name="Brannstrom I.O."/>
            <person name="Guillou S."/>
            <person name="Cros-Aarteil S."/>
            <person name="Calhoun S."/>
            <person name="Kuo A."/>
            <person name="Mondo S."/>
            <person name="Pangilinan J."/>
            <person name="Riley R."/>
            <person name="Labutti K."/>
            <person name="Andreopoulos B."/>
            <person name="Lipzen A."/>
            <person name="Chen C."/>
            <person name="Yanf M."/>
            <person name="Daum C."/>
            <person name="Ng V."/>
            <person name="Clum A."/>
            <person name="Steindorff A."/>
            <person name="Ohm R."/>
            <person name="Martin F."/>
            <person name="Silar P."/>
            <person name="Natvig D."/>
            <person name="Lalanne C."/>
            <person name="Gautier V."/>
            <person name="Ament-Velasquez S.L."/>
            <person name="Kruys A."/>
            <person name="Hutchinson M.I."/>
            <person name="Powell A.J."/>
            <person name="Barry K."/>
            <person name="Miller A.N."/>
            <person name="Grigoriev I.V."/>
            <person name="Debuchy R."/>
            <person name="Gladieux P."/>
            <person name="Thoren M.H."/>
            <person name="Johannesson H."/>
        </authorList>
    </citation>
    <scope>NUCLEOTIDE SEQUENCE</scope>
    <source>
        <strain evidence="2">CBS 958.72</strain>
    </source>
</reference>
<comment type="caution">
    <text evidence="2">The sequence shown here is derived from an EMBL/GenBank/DDBJ whole genome shotgun (WGS) entry which is preliminary data.</text>
</comment>
<evidence type="ECO:0000313" key="2">
    <source>
        <dbReference type="EMBL" id="KAK3377356.1"/>
    </source>
</evidence>
<name>A0AAE0KJW3_9PEZI</name>
<evidence type="ECO:0000313" key="3">
    <source>
        <dbReference type="Proteomes" id="UP001287356"/>
    </source>
</evidence>
<accession>A0AAE0KJW3</accession>
<keyword evidence="1" id="KW-0812">Transmembrane</keyword>